<dbReference type="Gene3D" id="3.20.20.150">
    <property type="entry name" value="Divalent-metal-dependent TIM barrel enzymes"/>
    <property type="match status" value="1"/>
</dbReference>
<dbReference type="InterPro" id="IPR013022">
    <property type="entry name" value="Xyl_isomerase-like_TIM-brl"/>
</dbReference>
<protein>
    <submittedName>
        <fullName evidence="2">Sugar phosphate isomerase/epimerase</fullName>
    </submittedName>
</protein>
<dbReference type="KEGG" id="plig:NAG76_21830"/>
<dbReference type="PANTHER" id="PTHR12110:SF21">
    <property type="entry name" value="XYLOSE ISOMERASE-LIKE TIM BARREL DOMAIN-CONTAINING PROTEIN"/>
    <property type="match status" value="1"/>
</dbReference>
<sequence>MKLGVFTVLFSERQLEVALDAAKAAGLQAVEIGTGGYVGKAHIAPSELLQDKEAIERIQRLISERGLTISALSCHGNPLHPNKEQAESDHKDFQDTVKLAALLNVDTVITFSGCPGESDHSLYPSWVTCPWPPDFLQVLEWQWSNKVIPYWREQSAYCRQYGVRVAIEAHPGFVVYNTETALRLRREAGDNIGVNFDPSHLFWQGMDPVECIKVLGSSIYHMHAKDTSIDARNTALNGVLDVKPYSNELDRSWIFRTIGYGVDMKVWKNIVSTLRKVGYDGVISIEHEDSLMSVEDGFSKAAQFLNEIIIGEKAGEIWWA</sequence>
<gene>
    <name evidence="2" type="ORF">NAG76_21830</name>
</gene>
<dbReference type="Proteomes" id="UP001056756">
    <property type="component" value="Chromosome"/>
</dbReference>
<organism evidence="2 3">
    <name type="scientific">Candidatus Pristimantibacillus lignocellulolyticus</name>
    <dbReference type="NCBI Taxonomy" id="2994561"/>
    <lineage>
        <taxon>Bacteria</taxon>
        <taxon>Bacillati</taxon>
        <taxon>Bacillota</taxon>
        <taxon>Bacilli</taxon>
        <taxon>Bacillales</taxon>
        <taxon>Paenibacillaceae</taxon>
        <taxon>Candidatus Pristimantibacillus</taxon>
    </lineage>
</organism>
<dbReference type="GO" id="GO:0016853">
    <property type="term" value="F:isomerase activity"/>
    <property type="evidence" value="ECO:0007669"/>
    <property type="project" value="UniProtKB-KW"/>
</dbReference>
<name>A0A9J6ZE39_9BACL</name>
<evidence type="ECO:0000313" key="2">
    <source>
        <dbReference type="EMBL" id="URN94426.1"/>
    </source>
</evidence>
<accession>A0A9J6ZE39</accession>
<dbReference type="AlphaFoldDB" id="A0A9J6ZE39"/>
<reference evidence="2" key="1">
    <citation type="submission" date="2022-05" db="EMBL/GenBank/DDBJ databases">
        <title>Novel bacterial taxa in a minimal lignocellulolytic consortium and its capacity to transform plastics disclosed by genome-resolved metagenomics.</title>
        <authorList>
            <person name="Rodriguez C.A.D."/>
            <person name="Diaz-Garcia L."/>
            <person name="Herrera K."/>
            <person name="Tarazona N.A."/>
            <person name="Sproer C."/>
            <person name="Overmann J."/>
            <person name="Jimenez D.J."/>
        </authorList>
    </citation>
    <scope>NUCLEOTIDE SEQUENCE</scope>
    <source>
        <strain evidence="2">MAG5</strain>
    </source>
</reference>
<keyword evidence="2" id="KW-0413">Isomerase</keyword>
<dbReference type="Pfam" id="PF01261">
    <property type="entry name" value="AP_endonuc_2"/>
    <property type="match status" value="1"/>
</dbReference>
<dbReference type="SUPFAM" id="SSF51658">
    <property type="entry name" value="Xylose isomerase-like"/>
    <property type="match status" value="1"/>
</dbReference>
<dbReference type="EMBL" id="CP097899">
    <property type="protein sequence ID" value="URN94426.1"/>
    <property type="molecule type" value="Genomic_DNA"/>
</dbReference>
<proteinExistence type="predicted"/>
<dbReference type="InterPro" id="IPR050312">
    <property type="entry name" value="IolE/XylAMocC-like"/>
</dbReference>
<feature type="domain" description="Xylose isomerase-like TIM barrel" evidence="1">
    <location>
        <begin position="19"/>
        <end position="307"/>
    </location>
</feature>
<dbReference type="InterPro" id="IPR036237">
    <property type="entry name" value="Xyl_isomerase-like_sf"/>
</dbReference>
<dbReference type="PANTHER" id="PTHR12110">
    <property type="entry name" value="HYDROXYPYRUVATE ISOMERASE"/>
    <property type="match status" value="1"/>
</dbReference>
<evidence type="ECO:0000259" key="1">
    <source>
        <dbReference type="Pfam" id="PF01261"/>
    </source>
</evidence>
<evidence type="ECO:0000313" key="3">
    <source>
        <dbReference type="Proteomes" id="UP001056756"/>
    </source>
</evidence>